<comment type="subcellular location">
    <subcellularLocation>
        <location evidence="1">Plastid</location>
        <location evidence="1">Chloroplast stroma</location>
    </subcellularLocation>
</comment>
<evidence type="ECO:0000256" key="6">
    <source>
        <dbReference type="SAM" id="MobiDB-lite"/>
    </source>
</evidence>
<dbReference type="GO" id="GO:0009570">
    <property type="term" value="C:chloroplast stroma"/>
    <property type="evidence" value="ECO:0007669"/>
    <property type="project" value="UniProtKB-SubCell"/>
</dbReference>
<feature type="region of interest" description="Disordered" evidence="6">
    <location>
        <begin position="157"/>
        <end position="203"/>
    </location>
</feature>
<dbReference type="OrthoDB" id="495716at2759"/>
<comment type="caution">
    <text evidence="7">The sequence shown here is derived from an EMBL/GenBank/DDBJ whole genome shotgun (WGS) entry which is preliminary data.</text>
</comment>
<evidence type="ECO:0000313" key="8">
    <source>
        <dbReference type="Proteomes" id="UP000660262"/>
    </source>
</evidence>
<feature type="compositionally biased region" description="Low complexity" evidence="6">
    <location>
        <begin position="40"/>
        <end position="56"/>
    </location>
</feature>
<dbReference type="EMBL" id="BNJQ01000025">
    <property type="protein sequence ID" value="GHP09473.1"/>
    <property type="molecule type" value="Genomic_DNA"/>
</dbReference>
<keyword evidence="4" id="KW-0809">Transit peptide</keyword>
<dbReference type="GO" id="GO:0005982">
    <property type="term" value="P:starch metabolic process"/>
    <property type="evidence" value="ECO:0007669"/>
    <property type="project" value="TreeGrafter"/>
</dbReference>
<proteinExistence type="inferred from homology"/>
<evidence type="ECO:0000313" key="7">
    <source>
        <dbReference type="EMBL" id="GHP09473.1"/>
    </source>
</evidence>
<evidence type="ECO:0000256" key="4">
    <source>
        <dbReference type="ARBA" id="ARBA00022946"/>
    </source>
</evidence>
<evidence type="ECO:0000256" key="1">
    <source>
        <dbReference type="ARBA" id="ARBA00004470"/>
    </source>
</evidence>
<organism evidence="7 8">
    <name type="scientific">Pycnococcus provasolii</name>
    <dbReference type="NCBI Taxonomy" id="41880"/>
    <lineage>
        <taxon>Eukaryota</taxon>
        <taxon>Viridiplantae</taxon>
        <taxon>Chlorophyta</taxon>
        <taxon>Pseudoscourfieldiophyceae</taxon>
        <taxon>Pseudoscourfieldiales</taxon>
        <taxon>Pycnococcaceae</taxon>
        <taxon>Pycnococcus</taxon>
    </lineage>
</organism>
<feature type="compositionally biased region" description="Acidic residues" evidence="6">
    <location>
        <begin position="161"/>
        <end position="170"/>
    </location>
</feature>
<gene>
    <name evidence="7" type="ORF">PPROV_000820800</name>
</gene>
<dbReference type="AlphaFoldDB" id="A0A830HS14"/>
<dbReference type="GO" id="GO:0043036">
    <property type="term" value="C:starch grain"/>
    <property type="evidence" value="ECO:0007669"/>
    <property type="project" value="TreeGrafter"/>
</dbReference>
<protein>
    <submittedName>
        <fullName evidence="7">Uncharacterized protein</fullName>
    </submittedName>
</protein>
<evidence type="ECO:0000256" key="2">
    <source>
        <dbReference type="ARBA" id="ARBA00022528"/>
    </source>
</evidence>
<feature type="region of interest" description="Disordered" evidence="6">
    <location>
        <begin position="40"/>
        <end position="95"/>
    </location>
</feature>
<dbReference type="PANTHER" id="PTHR34113:SF2">
    <property type="entry name" value="PROTEIN LIKE EARLY STARVATION, CHLOROPLASTIC"/>
    <property type="match status" value="1"/>
</dbReference>
<name>A0A830HS14_9CHLO</name>
<dbReference type="GO" id="GO:2000904">
    <property type="term" value="P:regulation of starch metabolic process"/>
    <property type="evidence" value="ECO:0007669"/>
    <property type="project" value="TreeGrafter"/>
</dbReference>
<dbReference type="InterPro" id="IPR052495">
    <property type="entry name" value="Alpha-glucan_binding_chloro"/>
</dbReference>
<feature type="compositionally biased region" description="Low complexity" evidence="6">
    <location>
        <begin position="178"/>
        <end position="197"/>
    </location>
</feature>
<reference evidence="7" key="1">
    <citation type="submission" date="2020-10" db="EMBL/GenBank/DDBJ databases">
        <title>Unveiling of a novel bifunctional photoreceptor, Dualchrome1, isolated from a cosmopolitan green alga.</title>
        <authorList>
            <person name="Suzuki S."/>
            <person name="Kawachi M."/>
        </authorList>
    </citation>
    <scope>NUCLEOTIDE SEQUENCE</scope>
    <source>
        <strain evidence="7">NIES 2893</strain>
    </source>
</reference>
<accession>A0A830HS14</accession>
<evidence type="ECO:0000256" key="3">
    <source>
        <dbReference type="ARBA" id="ARBA00022640"/>
    </source>
</evidence>
<evidence type="ECO:0000256" key="5">
    <source>
        <dbReference type="ARBA" id="ARBA00038237"/>
    </source>
</evidence>
<keyword evidence="3" id="KW-0934">Plastid</keyword>
<dbReference type="Proteomes" id="UP000660262">
    <property type="component" value="Unassembled WGS sequence"/>
</dbReference>
<sequence>MAMMASFLVTGITQYTRTHVSGSGVLRRCASSHQYKSSSSAASASAAASASSSVAPLDPPSDPSALPLASESDDVSAPTTSSTADDGSDAPGASSEPFLEIFARTQTPVGAMARAEAALAASEHAVRVWEQRKEAGETLIMEESAEEVRQQQKDTFWEWAPPDDDGDEETNFGGSGGAAQTSSSSSSSQTTTASRGASDAHIMPQLGVAYTPTPKLSEAAEDAPLKELAEAEPRDVPSAFVEMFAPKPLDVAFASDATAKAAGVAKVTPEKATTTTTATATTTTTQAEAVAAAPAYTPSFKSGSESEGKQRTWTVTWTEMMDNGATKVVTRTRGVTADGSVEFEETTWEASDAFSFKQLGAIKLGRTSSGAAWRESWCETLDTDADSGVAGAMKVHREAEKWGSAGAGGREWYETWRQTDHSDGRCIRSAYKMGKLADGEHAEYGHANEWHEKWGEEWPREGGPNGAFKWFDRWANTHGEGARKWGESWEEKHGLYAPDGLAARRMGEAWEADCWGNETYKKGWGESHFDGGVHKYGGDSRGAGWDVTEGSGEHPWYEGRPHHGGWQGALNHSPFLLGVERRGDRLRDATGSGGGGWDAL</sequence>
<keyword evidence="8" id="KW-1185">Reference proteome</keyword>
<dbReference type="GO" id="GO:2001070">
    <property type="term" value="F:starch binding"/>
    <property type="evidence" value="ECO:0007669"/>
    <property type="project" value="TreeGrafter"/>
</dbReference>
<dbReference type="PANTHER" id="PTHR34113">
    <property type="entry name" value="INACTIVE PURPLE ACID PHOSPHATASE-LIKE PROTEIN"/>
    <property type="match status" value="1"/>
</dbReference>
<comment type="similarity">
    <text evidence="5">Belongs to the ESV1 family.</text>
</comment>
<keyword evidence="2" id="KW-0150">Chloroplast</keyword>